<dbReference type="EC" id="3.4.19.12" evidence="3"/>
<evidence type="ECO:0000256" key="6">
    <source>
        <dbReference type="ARBA" id="ARBA00022801"/>
    </source>
</evidence>
<reference evidence="14" key="2">
    <citation type="submission" date="2020-11" db="EMBL/GenBank/DDBJ databases">
        <authorList>
            <person name="McCartney M.A."/>
            <person name="Auch B."/>
            <person name="Kono T."/>
            <person name="Mallez S."/>
            <person name="Becker A."/>
            <person name="Gohl D.M."/>
            <person name="Silverstein K.A.T."/>
            <person name="Koren S."/>
            <person name="Bechman K.B."/>
            <person name="Herman A."/>
            <person name="Abrahante J.E."/>
            <person name="Garbe J."/>
        </authorList>
    </citation>
    <scope>NUCLEOTIDE SEQUENCE</scope>
    <source>
        <strain evidence="14">Duluth1</strain>
        <tissue evidence="14">Whole animal</tissue>
    </source>
</reference>
<keyword evidence="4" id="KW-0645">Protease</keyword>
<evidence type="ECO:0000256" key="12">
    <source>
        <dbReference type="ARBA" id="ARBA00043009"/>
    </source>
</evidence>
<comment type="similarity">
    <text evidence="2">Belongs to the peptidase C19 family.</text>
</comment>
<dbReference type="PROSITE" id="PS50235">
    <property type="entry name" value="USP_3"/>
    <property type="match status" value="1"/>
</dbReference>
<evidence type="ECO:0000256" key="3">
    <source>
        <dbReference type="ARBA" id="ARBA00012759"/>
    </source>
</evidence>
<keyword evidence="15" id="KW-1185">Reference proteome</keyword>
<accession>A0A9D4D7Z7</accession>
<dbReference type="InterPro" id="IPR038765">
    <property type="entry name" value="Papain-like_cys_pep_sf"/>
</dbReference>
<gene>
    <name evidence="14" type="ORF">DPMN_047029</name>
</gene>
<feature type="domain" description="USP" evidence="13">
    <location>
        <begin position="482"/>
        <end position="769"/>
    </location>
</feature>
<dbReference type="InterPro" id="IPR050164">
    <property type="entry name" value="Peptidase_C19"/>
</dbReference>
<evidence type="ECO:0000256" key="11">
    <source>
        <dbReference type="ARBA" id="ARBA00042420"/>
    </source>
</evidence>
<dbReference type="SUPFAM" id="SSF54001">
    <property type="entry name" value="Cysteine proteinases"/>
    <property type="match status" value="1"/>
</dbReference>
<dbReference type="Pfam" id="PF00443">
    <property type="entry name" value="UCH"/>
    <property type="match status" value="1"/>
</dbReference>
<reference evidence="14" key="1">
    <citation type="journal article" date="2019" name="bioRxiv">
        <title>The Genome of the Zebra Mussel, Dreissena polymorpha: A Resource for Invasive Species Research.</title>
        <authorList>
            <person name="McCartney M.A."/>
            <person name="Auch B."/>
            <person name="Kono T."/>
            <person name="Mallez S."/>
            <person name="Zhang Y."/>
            <person name="Obille A."/>
            <person name="Becker A."/>
            <person name="Abrahante J.E."/>
            <person name="Garbe J."/>
            <person name="Badalamenti J.P."/>
            <person name="Herman A."/>
            <person name="Mangelson H."/>
            <person name="Liachko I."/>
            <person name="Sullivan S."/>
            <person name="Sone E.D."/>
            <person name="Koren S."/>
            <person name="Silverstein K.A.T."/>
            <person name="Beckman K.B."/>
            <person name="Gohl D.M."/>
        </authorList>
    </citation>
    <scope>NUCLEOTIDE SEQUENCE</scope>
    <source>
        <strain evidence="14">Duluth1</strain>
        <tissue evidence="14">Whole animal</tissue>
    </source>
</reference>
<keyword evidence="5" id="KW-0833">Ubl conjugation pathway</keyword>
<evidence type="ECO:0000256" key="4">
    <source>
        <dbReference type="ARBA" id="ARBA00022670"/>
    </source>
</evidence>
<dbReference type="InterPro" id="IPR001394">
    <property type="entry name" value="Peptidase_C19_UCH"/>
</dbReference>
<dbReference type="GO" id="GO:0005829">
    <property type="term" value="C:cytosol"/>
    <property type="evidence" value="ECO:0007669"/>
    <property type="project" value="TreeGrafter"/>
</dbReference>
<evidence type="ECO:0000256" key="7">
    <source>
        <dbReference type="ARBA" id="ARBA00022807"/>
    </source>
</evidence>
<keyword evidence="6" id="KW-0378">Hydrolase</keyword>
<dbReference type="Proteomes" id="UP000828390">
    <property type="component" value="Unassembled WGS sequence"/>
</dbReference>
<protein>
    <recommendedName>
        <fullName evidence="8">Ubiquitin carboxyl-terminal hydrolase 36</fullName>
        <ecNumber evidence="3">3.4.19.12</ecNumber>
    </recommendedName>
    <alternativeName>
        <fullName evidence="11">Deubiquitinating enzyme 36</fullName>
    </alternativeName>
    <alternativeName>
        <fullName evidence="10">Protein scrawny</fullName>
    </alternativeName>
    <alternativeName>
        <fullName evidence="9">Ubiquitin thioesterase 36</fullName>
    </alternativeName>
    <alternativeName>
        <fullName evidence="12">Ubiquitin-specific-processing protease 36</fullName>
    </alternativeName>
</protein>
<keyword evidence="7" id="KW-0788">Thiol protease</keyword>
<evidence type="ECO:0000256" key="5">
    <source>
        <dbReference type="ARBA" id="ARBA00022786"/>
    </source>
</evidence>
<dbReference type="GO" id="GO:0016579">
    <property type="term" value="P:protein deubiquitination"/>
    <property type="evidence" value="ECO:0007669"/>
    <property type="project" value="InterPro"/>
</dbReference>
<evidence type="ECO:0000256" key="8">
    <source>
        <dbReference type="ARBA" id="ARBA00039432"/>
    </source>
</evidence>
<proteinExistence type="inferred from homology"/>
<dbReference type="GO" id="GO:0005634">
    <property type="term" value="C:nucleus"/>
    <property type="evidence" value="ECO:0007669"/>
    <property type="project" value="TreeGrafter"/>
</dbReference>
<dbReference type="PANTHER" id="PTHR24006:SF758">
    <property type="entry name" value="UBIQUITIN CARBOXYL-TERMINAL HYDROLASE 36"/>
    <property type="match status" value="1"/>
</dbReference>
<dbReference type="InterPro" id="IPR028889">
    <property type="entry name" value="USP"/>
</dbReference>
<evidence type="ECO:0000313" key="14">
    <source>
        <dbReference type="EMBL" id="KAH3740325.1"/>
    </source>
</evidence>
<evidence type="ECO:0000259" key="13">
    <source>
        <dbReference type="PROSITE" id="PS50235"/>
    </source>
</evidence>
<dbReference type="CDD" id="cd02257">
    <property type="entry name" value="Peptidase_C19"/>
    <property type="match status" value="1"/>
</dbReference>
<organism evidence="14 15">
    <name type="scientific">Dreissena polymorpha</name>
    <name type="common">Zebra mussel</name>
    <name type="synonym">Mytilus polymorpha</name>
    <dbReference type="NCBI Taxonomy" id="45954"/>
    <lineage>
        <taxon>Eukaryota</taxon>
        <taxon>Metazoa</taxon>
        <taxon>Spiralia</taxon>
        <taxon>Lophotrochozoa</taxon>
        <taxon>Mollusca</taxon>
        <taxon>Bivalvia</taxon>
        <taxon>Autobranchia</taxon>
        <taxon>Heteroconchia</taxon>
        <taxon>Euheterodonta</taxon>
        <taxon>Imparidentia</taxon>
        <taxon>Neoheterodontei</taxon>
        <taxon>Myida</taxon>
        <taxon>Dreissenoidea</taxon>
        <taxon>Dreissenidae</taxon>
        <taxon>Dreissena</taxon>
    </lineage>
</organism>
<dbReference type="GO" id="GO:0006508">
    <property type="term" value="P:proteolysis"/>
    <property type="evidence" value="ECO:0007669"/>
    <property type="project" value="UniProtKB-KW"/>
</dbReference>
<dbReference type="AlphaFoldDB" id="A0A9D4D7Z7"/>
<comment type="caution">
    <text evidence="14">The sequence shown here is derived from an EMBL/GenBank/DDBJ whole genome shotgun (WGS) entry which is preliminary data.</text>
</comment>
<dbReference type="GO" id="GO:0004843">
    <property type="term" value="F:cysteine-type deubiquitinase activity"/>
    <property type="evidence" value="ECO:0007669"/>
    <property type="project" value="UniProtKB-EC"/>
</dbReference>
<evidence type="ECO:0000256" key="1">
    <source>
        <dbReference type="ARBA" id="ARBA00000707"/>
    </source>
</evidence>
<dbReference type="PANTHER" id="PTHR24006">
    <property type="entry name" value="UBIQUITIN CARBOXYL-TERMINAL HYDROLASE"/>
    <property type="match status" value="1"/>
</dbReference>
<evidence type="ECO:0000256" key="9">
    <source>
        <dbReference type="ARBA" id="ARBA00041300"/>
    </source>
</evidence>
<dbReference type="EMBL" id="JAIWYP010000011">
    <property type="protein sequence ID" value="KAH3740325.1"/>
    <property type="molecule type" value="Genomic_DNA"/>
</dbReference>
<dbReference type="Gene3D" id="3.90.70.10">
    <property type="entry name" value="Cysteine proteinases"/>
    <property type="match status" value="1"/>
</dbReference>
<comment type="catalytic activity">
    <reaction evidence="1">
        <text>Thiol-dependent hydrolysis of ester, thioester, amide, peptide and isopeptide bonds formed by the C-terminal Gly of ubiquitin (a 76-residue protein attached to proteins as an intracellular targeting signal).</text>
        <dbReference type="EC" id="3.4.19.12"/>
    </reaction>
</comment>
<evidence type="ECO:0000256" key="10">
    <source>
        <dbReference type="ARBA" id="ARBA00042154"/>
    </source>
</evidence>
<evidence type="ECO:0000256" key="2">
    <source>
        <dbReference type="ARBA" id="ARBA00009085"/>
    </source>
</evidence>
<evidence type="ECO:0000313" key="15">
    <source>
        <dbReference type="Proteomes" id="UP000828390"/>
    </source>
</evidence>
<name>A0A9D4D7Z7_DREPO</name>
<sequence>MKMDGKWNSAHIIHGYHFHSKNHENRSTVESENAKALLRHHKITGNPIMRIDSIHCPAAKEKKLRAMSAKEFEGAPPSWHACRGMRVMLLRNIAPSIGLYNGSLHTLVGPIYNRGSIVASLTSADLKTGELQDCITTKPIDTCGKVQQIPPKSVLLSVDDVPYCKDTVHEFPSGVHMTCKFQGPSNPPEMPDFMVIEASNYSGPNILRIPGCENYVPIPPVESYKQKAGKTKSNIPMTRIALPLEGGDAATSFKGQGANFPLAEVDLDGWFHVPGIFLVAISRVRSPAHLHIRTFPNYIDLKVQRLKENVLDAQAFEEAVKVKSERMYRHKNCGDPFWTTHYNDLADSIIDQAFAKRLSIKKDKEELIRIVQLMFIDTDTNVIMRVLEKLIETQEYLVAEAAPHISQEDYETLTNYQKNKSVKSKVLKRQFDDKLSLGGPSCDIKKRKLPTPKQKLSPLDPIPNENLLSLKTRPDISRQTFKGLQNSGNNVCFLNAPIIALCHTRSFDAFLRECQYLHQQCSGYHLQNEICPLCALNEVVNRAYRHHNLPLRDLPKMPIIKLTESLLPGWRLGIEHDADEFLVKLFDRLDQTYDCQIHKGTVKTTKTCQSCSSSKIKEQFRSQRILINLVDLEEAQIRIQEGINKWLMEQKLLNCEHCGEKLHEVKRELVRPPSLLIINIHRSAQKRISLDNNIFINNETYEFKASVNHHHQHYTTVGCVDINHYIFYSDERVQLCHGNLEETEQQNFSINTMRTPLEECAIVLIYERQLHL</sequence>